<comment type="caution">
    <text evidence="2">The sequence shown here is derived from an EMBL/GenBank/DDBJ whole genome shotgun (WGS) entry which is preliminary data.</text>
</comment>
<gene>
    <name evidence="2" type="ORF">AXG93_3217s1050</name>
</gene>
<feature type="region of interest" description="Disordered" evidence="1">
    <location>
        <begin position="1"/>
        <end position="115"/>
    </location>
</feature>
<protein>
    <submittedName>
        <fullName evidence="2">Uncharacterized protein</fullName>
    </submittedName>
</protein>
<name>A0A176VWA6_MARPO</name>
<dbReference type="EMBL" id="LVLJ01002403">
    <property type="protein sequence ID" value="OAE25089.1"/>
    <property type="molecule type" value="Genomic_DNA"/>
</dbReference>
<sequence length="132" mass="14714">MNSFPSKVASARLQRKEGAGSKKGRAATTTTTREATWDKEAERDNNHTVVRGREAGGGRKERPTGARNSTPHAAMEVEDRTADKQDGKGPESRRTPETQCEKSATSRVEQSRAPVAYKRRELYLLTFDRRPV</sequence>
<evidence type="ECO:0000313" key="2">
    <source>
        <dbReference type="EMBL" id="OAE25089.1"/>
    </source>
</evidence>
<dbReference type="Proteomes" id="UP000077202">
    <property type="component" value="Unassembled WGS sequence"/>
</dbReference>
<feature type="compositionally biased region" description="Basic and acidic residues" evidence="1">
    <location>
        <begin position="35"/>
        <end position="64"/>
    </location>
</feature>
<dbReference type="AlphaFoldDB" id="A0A176VWA6"/>
<accession>A0A176VWA6</accession>
<evidence type="ECO:0000256" key="1">
    <source>
        <dbReference type="SAM" id="MobiDB-lite"/>
    </source>
</evidence>
<reference evidence="2" key="1">
    <citation type="submission" date="2016-03" db="EMBL/GenBank/DDBJ databases">
        <title>Mechanisms controlling the formation of the plant cell surface in tip-growing cells are functionally conserved among land plants.</title>
        <authorList>
            <person name="Honkanen S."/>
            <person name="Jones V.A."/>
            <person name="Morieri G."/>
            <person name="Champion C."/>
            <person name="Hetherington A.J."/>
            <person name="Kelly S."/>
            <person name="Saint-Marcoux D."/>
            <person name="Proust H."/>
            <person name="Prescott H."/>
            <person name="Dolan L."/>
        </authorList>
    </citation>
    <scope>NUCLEOTIDE SEQUENCE [LARGE SCALE GENOMIC DNA]</scope>
    <source>
        <tissue evidence="2">Whole gametophyte</tissue>
    </source>
</reference>
<feature type="compositionally biased region" description="Basic and acidic residues" evidence="1">
    <location>
        <begin position="75"/>
        <end position="100"/>
    </location>
</feature>
<organism evidence="2 3">
    <name type="scientific">Marchantia polymorpha subsp. ruderalis</name>
    <dbReference type="NCBI Taxonomy" id="1480154"/>
    <lineage>
        <taxon>Eukaryota</taxon>
        <taxon>Viridiplantae</taxon>
        <taxon>Streptophyta</taxon>
        <taxon>Embryophyta</taxon>
        <taxon>Marchantiophyta</taxon>
        <taxon>Marchantiopsida</taxon>
        <taxon>Marchantiidae</taxon>
        <taxon>Marchantiales</taxon>
        <taxon>Marchantiaceae</taxon>
        <taxon>Marchantia</taxon>
    </lineage>
</organism>
<evidence type="ECO:0000313" key="3">
    <source>
        <dbReference type="Proteomes" id="UP000077202"/>
    </source>
</evidence>
<keyword evidence="3" id="KW-1185">Reference proteome</keyword>
<proteinExistence type="predicted"/>